<comment type="caution">
    <text evidence="1">The sequence shown here is derived from an EMBL/GenBank/DDBJ whole genome shotgun (WGS) entry which is preliminary data.</text>
</comment>
<organism evidence="1 2">
    <name type="scientific">Ralstonia pseudosolanacearum</name>
    <dbReference type="NCBI Taxonomy" id="1310165"/>
    <lineage>
        <taxon>Bacteria</taxon>
        <taxon>Pseudomonadati</taxon>
        <taxon>Pseudomonadota</taxon>
        <taxon>Betaproteobacteria</taxon>
        <taxon>Burkholderiales</taxon>
        <taxon>Burkholderiaceae</taxon>
        <taxon>Ralstonia</taxon>
        <taxon>Ralstonia solanacearum species complex</taxon>
    </lineage>
</organism>
<reference evidence="1 2" key="1">
    <citation type="submission" date="2018-10" db="EMBL/GenBank/DDBJ databases">
        <title>Draft Genome Sequence of Ralstonia pseudosolanacearum (R. solanacearum phylotype I) Strain Tg03 Isolated from Luffa cylindrica in China.</title>
        <authorList>
            <person name="Yuan G.-Q."/>
            <person name="Li Q.-Q."/>
            <person name="Zhang Y.-W."/>
        </authorList>
    </citation>
    <scope>NUCLEOTIDE SEQUENCE [LARGE SCALE GENOMIC DNA]</scope>
    <source>
        <strain evidence="1 2">Tg03</strain>
    </source>
</reference>
<name>A0A454TLN9_9RALS</name>
<evidence type="ECO:0000313" key="1">
    <source>
        <dbReference type="EMBL" id="RNM03032.1"/>
    </source>
</evidence>
<accession>A0A454TLN9</accession>
<dbReference type="Proteomes" id="UP000271222">
    <property type="component" value="Unassembled WGS sequence"/>
</dbReference>
<dbReference type="EMBL" id="RJTL01000038">
    <property type="protein sequence ID" value="RNM03032.1"/>
    <property type="molecule type" value="Genomic_DNA"/>
</dbReference>
<dbReference type="AlphaFoldDB" id="A0A454TLN9"/>
<protein>
    <submittedName>
        <fullName evidence="1">Uncharacterized protein</fullName>
    </submittedName>
</protein>
<proteinExistence type="predicted"/>
<gene>
    <name evidence="1" type="ORF">EGA29_19870</name>
</gene>
<sequence length="63" mass="6879">MTRATCRHLIERSELVLAHVPKGGLFLCAEEVIGLARWLAEHEALCGATVAQFSAVDVFTALR</sequence>
<evidence type="ECO:0000313" key="2">
    <source>
        <dbReference type="Proteomes" id="UP000271222"/>
    </source>
</evidence>